<evidence type="ECO:0000256" key="1">
    <source>
        <dbReference type="ARBA" id="ARBA00010761"/>
    </source>
</evidence>
<dbReference type="FunFam" id="3.30.1140.32:FF:000004">
    <property type="entry name" value="40S ribosomal protein S3"/>
    <property type="match status" value="1"/>
</dbReference>
<dbReference type="Pfam" id="PF07650">
    <property type="entry name" value="KH_2"/>
    <property type="match status" value="1"/>
</dbReference>
<dbReference type="eggNOG" id="KOG3181">
    <property type="taxonomic scope" value="Eukaryota"/>
</dbReference>
<dbReference type="GO" id="GO:0022627">
    <property type="term" value="C:cytosolic small ribosomal subunit"/>
    <property type="evidence" value="ECO:0007669"/>
    <property type="project" value="TreeGrafter"/>
</dbReference>
<comment type="similarity">
    <text evidence="1">Belongs to the universal ribosomal protein uS3 family.</text>
</comment>
<dbReference type="Proteomes" id="UP000007799">
    <property type="component" value="Unassembled WGS sequence"/>
</dbReference>
<dbReference type="RefSeq" id="XP_004996981.1">
    <property type="nucleotide sequence ID" value="XM_004996924.1"/>
</dbReference>
<keyword evidence="4" id="KW-0687">Ribonucleoprotein</keyword>
<dbReference type="AlphaFoldDB" id="F2U2C5"/>
<proteinExistence type="inferred from homology"/>
<dbReference type="GO" id="GO:0003735">
    <property type="term" value="F:structural constituent of ribosome"/>
    <property type="evidence" value="ECO:0007669"/>
    <property type="project" value="InterPro"/>
</dbReference>
<dbReference type="SUPFAM" id="SSF54814">
    <property type="entry name" value="Prokaryotic type KH domain (KH-domain type II)"/>
    <property type="match status" value="1"/>
</dbReference>
<evidence type="ECO:0000256" key="5">
    <source>
        <dbReference type="ARBA" id="ARBA00035408"/>
    </source>
</evidence>
<protein>
    <recommendedName>
        <fullName evidence="5">40S ribosomal protein S3</fullName>
    </recommendedName>
</protein>
<dbReference type="InterPro" id="IPR057258">
    <property type="entry name" value="Ribosomal_uS3"/>
</dbReference>
<feature type="compositionally biased region" description="Basic and acidic residues" evidence="7">
    <location>
        <begin position="208"/>
        <end position="220"/>
    </location>
</feature>
<dbReference type="InterPro" id="IPR036419">
    <property type="entry name" value="Ribosomal_S3_C_sf"/>
</dbReference>
<dbReference type="Gene3D" id="3.30.300.20">
    <property type="match status" value="1"/>
</dbReference>
<dbReference type="SUPFAM" id="SSF54821">
    <property type="entry name" value="Ribosomal protein S3 C-terminal domain"/>
    <property type="match status" value="1"/>
</dbReference>
<dbReference type="CDD" id="cd02413">
    <property type="entry name" value="KH-II_40S_S3"/>
    <property type="match status" value="1"/>
</dbReference>
<dbReference type="GO" id="GO:0006412">
    <property type="term" value="P:translation"/>
    <property type="evidence" value="ECO:0007669"/>
    <property type="project" value="InterPro"/>
</dbReference>
<sequence>MAHRQMSKKRQFVADGVFKSELNEFLQRSLGEQGYAGVEVRKTPNRTEIIILATRTQEVLGEKGRRIRELTGLVKKRFGFKDNVELFAEKVANRGLCAMAQCESLRYKLLGGLAVRRACYGVLRLVMESGAKGCEVIISGKLRAQRAKSMKFNDGFMISAGHPTRDYIDTAVRHVLLRQGVLGIKVKIMRPYDPTGRNGPSTVLPDTLEIREPKEEDVPEKPYVQRLDEVPATA</sequence>
<accession>F2U2C5</accession>
<dbReference type="GeneID" id="16077573"/>
<dbReference type="OrthoDB" id="10248446at2759"/>
<evidence type="ECO:0000256" key="2">
    <source>
        <dbReference type="ARBA" id="ARBA00022884"/>
    </source>
</evidence>
<dbReference type="NCBIfam" id="NF003219">
    <property type="entry name" value="PRK04191.1"/>
    <property type="match status" value="1"/>
</dbReference>
<dbReference type="InterPro" id="IPR005703">
    <property type="entry name" value="Ribosomal_uS3_euk/arc"/>
</dbReference>
<dbReference type="InterPro" id="IPR004044">
    <property type="entry name" value="KH_dom_type_2"/>
</dbReference>
<dbReference type="FunFam" id="3.30.300.20:FF:000006">
    <property type="entry name" value="40S ribosomal protein S3"/>
    <property type="match status" value="1"/>
</dbReference>
<evidence type="ECO:0000256" key="7">
    <source>
        <dbReference type="SAM" id="MobiDB-lite"/>
    </source>
</evidence>
<dbReference type="InterPro" id="IPR009019">
    <property type="entry name" value="KH_sf_prok-type"/>
</dbReference>
<dbReference type="FunCoup" id="F2U2C5">
    <property type="interactions" value="1383"/>
</dbReference>
<dbReference type="GO" id="GO:2001235">
    <property type="term" value="P:positive regulation of apoptotic signaling pathway"/>
    <property type="evidence" value="ECO:0007669"/>
    <property type="project" value="TreeGrafter"/>
</dbReference>
<dbReference type="EMBL" id="GL832959">
    <property type="protein sequence ID" value="EGD81777.1"/>
    <property type="molecule type" value="Genomic_DNA"/>
</dbReference>
<keyword evidence="10" id="KW-1185">Reference proteome</keyword>
<dbReference type="NCBIfam" id="TIGR01008">
    <property type="entry name" value="uS3_euk_arch"/>
    <property type="match status" value="1"/>
</dbReference>
<evidence type="ECO:0000256" key="3">
    <source>
        <dbReference type="ARBA" id="ARBA00022980"/>
    </source>
</evidence>
<dbReference type="GO" id="GO:0003723">
    <property type="term" value="F:RNA binding"/>
    <property type="evidence" value="ECO:0007669"/>
    <property type="project" value="UniProtKB-UniRule"/>
</dbReference>
<gene>
    <name evidence="9" type="ORF">PTSG_02490</name>
</gene>
<dbReference type="GO" id="GO:0005634">
    <property type="term" value="C:nucleus"/>
    <property type="evidence" value="ECO:0007669"/>
    <property type="project" value="TreeGrafter"/>
</dbReference>
<dbReference type="KEGG" id="sre:PTSG_02490"/>
<dbReference type="PANTHER" id="PTHR11760:SF32">
    <property type="entry name" value="SMALL RIBOSOMAL SUBUNIT PROTEIN US3"/>
    <property type="match status" value="1"/>
</dbReference>
<dbReference type="PROSITE" id="PS50823">
    <property type="entry name" value="KH_TYPE_2"/>
    <property type="match status" value="1"/>
</dbReference>
<feature type="region of interest" description="Disordered" evidence="7">
    <location>
        <begin position="193"/>
        <end position="234"/>
    </location>
</feature>
<keyword evidence="2 6" id="KW-0694">RNA-binding</keyword>
<feature type="domain" description="KH type-2" evidence="8">
    <location>
        <begin position="22"/>
        <end position="92"/>
    </location>
</feature>
<dbReference type="InParanoid" id="F2U2C5"/>
<dbReference type="OMA" id="NKKKWMI"/>
<evidence type="ECO:0000259" key="8">
    <source>
        <dbReference type="PROSITE" id="PS50823"/>
    </source>
</evidence>
<keyword evidence="3 9" id="KW-0689">Ribosomal protein</keyword>
<evidence type="ECO:0000256" key="6">
    <source>
        <dbReference type="PROSITE-ProRule" id="PRU00118"/>
    </source>
</evidence>
<organism evidence="9 10">
    <name type="scientific">Salpingoeca rosetta (strain ATCC 50818 / BSB-021)</name>
    <dbReference type="NCBI Taxonomy" id="946362"/>
    <lineage>
        <taxon>Eukaryota</taxon>
        <taxon>Choanoflagellata</taxon>
        <taxon>Craspedida</taxon>
        <taxon>Salpingoecidae</taxon>
        <taxon>Salpingoeca</taxon>
    </lineage>
</organism>
<evidence type="ECO:0000313" key="9">
    <source>
        <dbReference type="EMBL" id="EGD81777.1"/>
    </source>
</evidence>
<evidence type="ECO:0000256" key="4">
    <source>
        <dbReference type="ARBA" id="ARBA00023274"/>
    </source>
</evidence>
<evidence type="ECO:0000313" key="10">
    <source>
        <dbReference type="Proteomes" id="UP000007799"/>
    </source>
</evidence>
<dbReference type="InterPro" id="IPR015946">
    <property type="entry name" value="KH_dom-like_a/b"/>
</dbReference>
<dbReference type="Gene3D" id="3.30.1140.32">
    <property type="entry name" value="Ribosomal protein S3, C-terminal domain"/>
    <property type="match status" value="1"/>
</dbReference>
<dbReference type="InterPro" id="IPR001351">
    <property type="entry name" value="Ribosomal_uS3_C"/>
</dbReference>
<reference evidence="9" key="1">
    <citation type="submission" date="2009-08" db="EMBL/GenBank/DDBJ databases">
        <title>Annotation of Salpingoeca rosetta.</title>
        <authorList>
            <consortium name="The Broad Institute Genome Sequencing Platform"/>
            <person name="Russ C."/>
            <person name="Cuomo C."/>
            <person name="Burger G."/>
            <person name="Gray M.W."/>
            <person name="Holland P.W.H."/>
            <person name="King N."/>
            <person name="Lang F.B.F."/>
            <person name="Roger A.J."/>
            <person name="Ruiz-Trillo I."/>
            <person name="Young S.K."/>
            <person name="Zeng Q."/>
            <person name="Gargeya S."/>
            <person name="Alvarado L."/>
            <person name="Berlin A."/>
            <person name="Chapman S.B."/>
            <person name="Chen Z."/>
            <person name="Freedman E."/>
            <person name="Gellesch M."/>
            <person name="Goldberg J."/>
            <person name="Griggs A."/>
            <person name="Gujja S."/>
            <person name="Heilman E."/>
            <person name="Heiman D."/>
            <person name="Howarth C."/>
            <person name="Mehta T."/>
            <person name="Neiman D."/>
            <person name="Pearson M."/>
            <person name="Roberts A."/>
            <person name="Saif S."/>
            <person name="Shea T."/>
            <person name="Shenoy N."/>
            <person name="Sisk P."/>
            <person name="Stolte C."/>
            <person name="Sykes S."/>
            <person name="White J."/>
            <person name="Yandava C."/>
            <person name="Haas B."/>
            <person name="Nusbaum C."/>
            <person name="Birren B."/>
        </authorList>
    </citation>
    <scope>NUCLEOTIDE SEQUENCE</scope>
    <source>
        <strain evidence="9">ATCC 50818</strain>
    </source>
</reference>
<dbReference type="STRING" id="946362.F2U2C5"/>
<dbReference type="Pfam" id="PF00189">
    <property type="entry name" value="Ribosomal_S3_C"/>
    <property type="match status" value="1"/>
</dbReference>
<dbReference type="PANTHER" id="PTHR11760">
    <property type="entry name" value="30S/40S RIBOSOMAL PROTEIN S3"/>
    <property type="match status" value="1"/>
</dbReference>
<name>F2U2C5_SALR5</name>